<sequence>MVNQIKPFYWAAVNLVLKMTNKFENSDSFPAALKAYNENKNRDALIEKYQKILTIKNTLIPQLNTSLQLLNDPSVDQKDQEIAIFKSNIFSLVANGGTDSINTLFDKNVKEKMPTEIIPK</sequence>
<reference evidence="1 2" key="1">
    <citation type="journal article" date="2014" name="FEMS Microbiol. Lett.">
        <title>Draft genome sequences of three Holospora species (Holospora obtusa, Holospora undulata, and Holospora elegans), endonuclear symbiotic bacteria of the ciliate Paramecium caudatum.</title>
        <authorList>
            <person name="Dohra H."/>
            <person name="Tanaka K."/>
            <person name="Suzuki T."/>
            <person name="Fujishima M."/>
            <person name="Suzuki H."/>
        </authorList>
    </citation>
    <scope>NUCLEOTIDE SEQUENCE [LARGE SCALE GENOMIC DNA]</scope>
    <source>
        <strain evidence="1 2">E1</strain>
    </source>
</reference>
<accession>A0A023DZ29</accession>
<organism evidence="1 2">
    <name type="scientific">Holospora elegans E1</name>
    <dbReference type="NCBI Taxonomy" id="1427503"/>
    <lineage>
        <taxon>Bacteria</taxon>
        <taxon>Pseudomonadati</taxon>
        <taxon>Pseudomonadota</taxon>
        <taxon>Alphaproteobacteria</taxon>
        <taxon>Holosporales</taxon>
        <taxon>Holosporaceae</taxon>
        <taxon>Holospora</taxon>
    </lineage>
</organism>
<keyword evidence="2" id="KW-1185">Reference proteome</keyword>
<comment type="caution">
    <text evidence="1">The sequence shown here is derived from an EMBL/GenBank/DDBJ whole genome shotgun (WGS) entry which is preliminary data.</text>
</comment>
<evidence type="ECO:0000313" key="2">
    <source>
        <dbReference type="Proteomes" id="UP000024842"/>
    </source>
</evidence>
<evidence type="ECO:0000313" key="1">
    <source>
        <dbReference type="EMBL" id="GAJ46092.1"/>
    </source>
</evidence>
<dbReference type="Proteomes" id="UP000024842">
    <property type="component" value="Unassembled WGS sequence"/>
</dbReference>
<proteinExistence type="predicted"/>
<protein>
    <submittedName>
        <fullName evidence="1">Uncharacterized protein</fullName>
    </submittedName>
</protein>
<name>A0A023DZ29_9PROT</name>
<dbReference type="RefSeq" id="WP_035544179.1">
    <property type="nucleotide sequence ID" value="NZ_BAUP01000061.1"/>
</dbReference>
<gene>
    <name evidence="1" type="ORF">HE1_00414</name>
</gene>
<dbReference type="EMBL" id="BAUP01000061">
    <property type="protein sequence ID" value="GAJ46092.1"/>
    <property type="molecule type" value="Genomic_DNA"/>
</dbReference>
<dbReference type="AlphaFoldDB" id="A0A023DZ29"/>